<evidence type="ECO:0000313" key="2">
    <source>
        <dbReference type="Proteomes" id="UP000790580"/>
    </source>
</evidence>
<keyword evidence="2" id="KW-1185">Reference proteome</keyword>
<reference evidence="1 2" key="1">
    <citation type="submission" date="2021-06" db="EMBL/GenBank/DDBJ databases">
        <title>Bacillus sp. RD4P76, an endophyte from a halophyte.</title>
        <authorList>
            <person name="Sun J.-Q."/>
        </authorList>
    </citation>
    <scope>NUCLEOTIDE SEQUENCE [LARGE SCALE GENOMIC DNA]</scope>
    <source>
        <strain evidence="1 2">JCM 17098</strain>
    </source>
</reference>
<dbReference type="PROSITE" id="PS51257">
    <property type="entry name" value="PROKAR_LIPOPROTEIN"/>
    <property type="match status" value="1"/>
</dbReference>
<evidence type="ECO:0000313" key="1">
    <source>
        <dbReference type="EMBL" id="MBU9721778.1"/>
    </source>
</evidence>
<comment type="caution">
    <text evidence="1">The sequence shown here is derived from an EMBL/GenBank/DDBJ whole genome shotgun (WGS) entry which is preliminary data.</text>
</comment>
<sequence>MLKMFIISVSILAFTACSLDPEGHHDSSQVNVMFLADVPPRYEDSFEPYFREILGDDLVGDLAFNTRISQVSHDMLTIAIVEREVDIFIVDEALMHVILDPYGLTPLDDLIDDLPDTPSYDEYIMQDEDTGKHHLYAIPLDNDSTLVQDMGLSFSSNLMAVVVQTSPHKEIGIKLLKEFI</sequence>
<gene>
    <name evidence="1" type="ORF">KS407_10070</name>
</gene>
<name>A0ABS6JT78_9BACI</name>
<proteinExistence type="predicted"/>
<protein>
    <submittedName>
        <fullName evidence="1">Uncharacterized protein</fullName>
    </submittedName>
</protein>
<organism evidence="1 2">
    <name type="scientific">Evansella alkalicola</name>
    <dbReference type="NCBI Taxonomy" id="745819"/>
    <lineage>
        <taxon>Bacteria</taxon>
        <taxon>Bacillati</taxon>
        <taxon>Bacillota</taxon>
        <taxon>Bacilli</taxon>
        <taxon>Bacillales</taxon>
        <taxon>Bacillaceae</taxon>
        <taxon>Evansella</taxon>
    </lineage>
</organism>
<dbReference type="Proteomes" id="UP000790580">
    <property type="component" value="Unassembled WGS sequence"/>
</dbReference>
<accession>A0ABS6JT78</accession>
<dbReference type="EMBL" id="JAHQCR010000044">
    <property type="protein sequence ID" value="MBU9721778.1"/>
    <property type="molecule type" value="Genomic_DNA"/>
</dbReference>